<dbReference type="InterPro" id="IPR056490">
    <property type="entry name" value="Rcc01698_C"/>
</dbReference>
<evidence type="ECO:0000313" key="3">
    <source>
        <dbReference type="Proteomes" id="UP001251085"/>
    </source>
</evidence>
<dbReference type="Proteomes" id="UP001251085">
    <property type="component" value="Unassembled WGS sequence"/>
</dbReference>
<comment type="caution">
    <text evidence="2">The sequence shown here is derived from an EMBL/GenBank/DDBJ whole genome shotgun (WGS) entry which is preliminary data.</text>
</comment>
<dbReference type="EMBL" id="JAVRQI010000004">
    <property type="protein sequence ID" value="MDT1061483.1"/>
    <property type="molecule type" value="Genomic_DNA"/>
</dbReference>
<dbReference type="RefSeq" id="WP_311758584.1">
    <property type="nucleotide sequence ID" value="NZ_JAVRQI010000004.1"/>
</dbReference>
<sequence length="216" mass="23126">MSETALLGGANLLAIGDGSAEGWELLQFRDAKLLGAGIWEISTRLRGQAGTDAFIPEVWAAESVVVLLDGAASQVDLPPSARNQMRYWRIGPALRSPDDPSYRALSGAYRGAGLRPWTPCHLSVSGNRISWIRRTRIEGDGWEGPDVPLGEAREQYAARLVRNGAILLEAVLDAPQWNVPAESWNAAVSGGAFAVEIAQLSEVFGAGPHARMVING</sequence>
<evidence type="ECO:0000259" key="1">
    <source>
        <dbReference type="Pfam" id="PF23666"/>
    </source>
</evidence>
<protein>
    <recommendedName>
        <fullName evidence="1">Rcc01698-like C-terminal domain-containing protein</fullName>
    </recommendedName>
</protein>
<keyword evidence="3" id="KW-1185">Reference proteome</keyword>
<organism evidence="2 3">
    <name type="scientific">Paracoccus broussonetiae</name>
    <dbReference type="NCBI Taxonomy" id="3075834"/>
    <lineage>
        <taxon>Bacteria</taxon>
        <taxon>Pseudomonadati</taxon>
        <taxon>Pseudomonadota</taxon>
        <taxon>Alphaproteobacteria</taxon>
        <taxon>Rhodobacterales</taxon>
        <taxon>Paracoccaceae</taxon>
        <taxon>Paracoccus</taxon>
    </lineage>
</organism>
<name>A0ABU3EB74_9RHOB</name>
<reference evidence="3" key="1">
    <citation type="submission" date="2023-07" db="EMBL/GenBank/DDBJ databases">
        <title>Characterization of two Paracoccaceae strains isolated from Phycosphere and proposal of Xinfangfangia lacusdiani sp. nov.</title>
        <authorList>
            <person name="Deng Y."/>
            <person name="Zhang Y.Q."/>
        </authorList>
    </citation>
    <scope>NUCLEOTIDE SEQUENCE [LARGE SCALE GENOMIC DNA]</scope>
    <source>
        <strain evidence="3">CPCC 101403</strain>
    </source>
</reference>
<evidence type="ECO:0000313" key="2">
    <source>
        <dbReference type="EMBL" id="MDT1061483.1"/>
    </source>
</evidence>
<accession>A0ABU3EB74</accession>
<dbReference type="Pfam" id="PF23666">
    <property type="entry name" value="Rcc01698_C"/>
    <property type="match status" value="1"/>
</dbReference>
<gene>
    <name evidence="2" type="ORF">RM190_06390</name>
</gene>
<proteinExistence type="predicted"/>
<feature type="domain" description="Rcc01698-like C-terminal" evidence="1">
    <location>
        <begin position="2"/>
        <end position="66"/>
    </location>
</feature>